<dbReference type="Pfam" id="PF00149">
    <property type="entry name" value="Metallophos"/>
    <property type="match status" value="1"/>
</dbReference>
<proteinExistence type="predicted"/>
<keyword evidence="3" id="KW-1185">Reference proteome</keyword>
<sequence>MAMKREGMILRLPFAPQTPWDSPLFIFSLINNPTKTLIRFLDLLFNKLRSQPTLRRHPIRVVCISDTHCLKWDDIPPGDLLIHSGDLTNNGTISELQAQVHWLNTLPHPHKVDTGNHDTYLDTRSRKTLPHADQQGRLNWGNIHYLQHSSVTLKFKGGRALNIYGAASIPAIDHPEWAFTYPPSEDAWTQTIPRDTDILITHGPPQHHLDLGLGCPFLLKEVNRVRPRLQVFGHVHAARSWWLGFLMSGRELARWDALQRTVERALTRSDGLVGGLLNPQGWIDVLRVLYLGTASLLWDRIWGGQGRTTLMVNAALMYNATGVLRNAPQVVDI</sequence>
<dbReference type="Proteomes" id="UP000503462">
    <property type="component" value="Chromosome 1"/>
</dbReference>
<gene>
    <name evidence="2" type="ORF">AMS68_000543</name>
</gene>
<evidence type="ECO:0000259" key="1">
    <source>
        <dbReference type="Pfam" id="PF00149"/>
    </source>
</evidence>
<name>A0A6H0XJY8_9PEZI</name>
<reference evidence="2 3" key="1">
    <citation type="journal article" date="2016" name="Sci. Rep.">
        <title>Peltaster fructicola genome reveals evolution from an invasive phytopathogen to an ectophytic parasite.</title>
        <authorList>
            <person name="Xu C."/>
            <person name="Chen H."/>
            <person name="Gleason M.L."/>
            <person name="Xu J.R."/>
            <person name="Liu H."/>
            <person name="Zhang R."/>
            <person name="Sun G."/>
        </authorList>
    </citation>
    <scope>NUCLEOTIDE SEQUENCE [LARGE SCALE GENOMIC DNA]</scope>
    <source>
        <strain evidence="2 3">LNHT1506</strain>
    </source>
</reference>
<dbReference type="InterPro" id="IPR004843">
    <property type="entry name" value="Calcineurin-like_PHP"/>
</dbReference>
<dbReference type="Gene3D" id="3.60.21.10">
    <property type="match status" value="1"/>
</dbReference>
<dbReference type="PANTHER" id="PTHR12905:SF18">
    <property type="entry name" value="ESTER HYDROLASE, PUTATIVE (AFU_ORTHOLOGUE AFUA_4G03130)-RELATED"/>
    <property type="match status" value="1"/>
</dbReference>
<dbReference type="EMBL" id="CP051139">
    <property type="protein sequence ID" value="QIW95025.1"/>
    <property type="molecule type" value="Genomic_DNA"/>
</dbReference>
<accession>A0A6H0XJY8</accession>
<dbReference type="InterPro" id="IPR029052">
    <property type="entry name" value="Metallo-depent_PP-like"/>
</dbReference>
<dbReference type="CDD" id="cd07379">
    <property type="entry name" value="MPP_239FB"/>
    <property type="match status" value="1"/>
</dbReference>
<dbReference type="GO" id="GO:0016787">
    <property type="term" value="F:hydrolase activity"/>
    <property type="evidence" value="ECO:0007669"/>
    <property type="project" value="InterPro"/>
</dbReference>
<dbReference type="PANTHER" id="PTHR12905">
    <property type="entry name" value="METALLOPHOSPHOESTERASE"/>
    <property type="match status" value="1"/>
</dbReference>
<dbReference type="OrthoDB" id="630188at2759"/>
<dbReference type="AlphaFoldDB" id="A0A6H0XJY8"/>
<feature type="domain" description="Calcineurin-like phosphoesterase" evidence="1">
    <location>
        <begin position="60"/>
        <end position="237"/>
    </location>
</feature>
<evidence type="ECO:0000313" key="2">
    <source>
        <dbReference type="EMBL" id="QIW95025.1"/>
    </source>
</evidence>
<protein>
    <recommendedName>
        <fullName evidence="1">Calcineurin-like phosphoesterase domain-containing protein</fullName>
    </recommendedName>
</protein>
<dbReference type="InterPro" id="IPR051693">
    <property type="entry name" value="UPF0046_metallophosphoest"/>
</dbReference>
<dbReference type="SUPFAM" id="SSF56300">
    <property type="entry name" value="Metallo-dependent phosphatases"/>
    <property type="match status" value="1"/>
</dbReference>
<evidence type="ECO:0000313" key="3">
    <source>
        <dbReference type="Proteomes" id="UP000503462"/>
    </source>
</evidence>
<organism evidence="2 3">
    <name type="scientific">Peltaster fructicola</name>
    <dbReference type="NCBI Taxonomy" id="286661"/>
    <lineage>
        <taxon>Eukaryota</taxon>
        <taxon>Fungi</taxon>
        <taxon>Dikarya</taxon>
        <taxon>Ascomycota</taxon>
        <taxon>Pezizomycotina</taxon>
        <taxon>Dothideomycetes</taxon>
        <taxon>Dothideomycetes incertae sedis</taxon>
        <taxon>Peltaster</taxon>
    </lineage>
</organism>